<dbReference type="Proteomes" id="UP000282876">
    <property type="component" value="Unassembled WGS sequence"/>
</dbReference>
<sequence length="209" mass="24796">MLIKYHMELSKFLTNLYIYLYYLKDSLSLNNHIKYILRNVLLNYSDLDEVSVELSKSNRIFNTLTIIPKKNSEFINDLFVYSLTSDSVKDINLLIKLLSKKDYLLENKLTKTDDCVLDENNLFNILTNKILEMKFTKPTKSISSMLLSYMHCLSKLFPYTLHKQKIFAKFLAALSDKSIYYLHKSITIPFLVVFYYFEEIIIKKEIYKI</sequence>
<proteinExistence type="predicted"/>
<dbReference type="EMBL" id="RCSS01000079">
    <property type="protein sequence ID" value="RVD93151.1"/>
    <property type="molecule type" value="Genomic_DNA"/>
</dbReference>
<dbReference type="OrthoDB" id="2195025at2759"/>
<dbReference type="AlphaFoldDB" id="A0A437APH1"/>
<dbReference type="VEuPathDB" id="MicrosporidiaDB:TUBRATIS_003200"/>
<gene>
    <name evidence="1" type="ORF">TUBRATIS_003200</name>
</gene>
<comment type="caution">
    <text evidence="1">The sequence shown here is derived from an EMBL/GenBank/DDBJ whole genome shotgun (WGS) entry which is preliminary data.</text>
</comment>
<evidence type="ECO:0000313" key="1">
    <source>
        <dbReference type="EMBL" id="RVD93151.1"/>
    </source>
</evidence>
<name>A0A437APH1_9MICR</name>
<organism evidence="1 2">
    <name type="scientific">Tubulinosema ratisbonensis</name>
    <dbReference type="NCBI Taxonomy" id="291195"/>
    <lineage>
        <taxon>Eukaryota</taxon>
        <taxon>Fungi</taxon>
        <taxon>Fungi incertae sedis</taxon>
        <taxon>Microsporidia</taxon>
        <taxon>Tubulinosematoidea</taxon>
        <taxon>Tubulinosematidae</taxon>
        <taxon>Tubulinosema</taxon>
    </lineage>
</organism>
<accession>A0A437APH1</accession>
<reference evidence="1 2" key="1">
    <citation type="submission" date="2018-10" db="EMBL/GenBank/DDBJ databases">
        <title>Draft genome sequence of the microsporidian Tubulinosema ratisbonensis.</title>
        <authorList>
            <person name="Polonais V."/>
            <person name="Peyretaillade E."/>
            <person name="Niehus S."/>
            <person name="Wawrzyniak I."/>
            <person name="Franchet A."/>
            <person name="Gaspin C."/>
            <person name="Reichstadt M."/>
            <person name="Belser C."/>
            <person name="Labadie K."/>
            <person name="Delbac F."/>
            <person name="Ferrandon D."/>
        </authorList>
    </citation>
    <scope>NUCLEOTIDE SEQUENCE [LARGE SCALE GENOMIC DNA]</scope>
    <source>
        <strain evidence="1 2">Franzen</strain>
    </source>
</reference>
<keyword evidence="2" id="KW-1185">Reference proteome</keyword>
<protein>
    <submittedName>
        <fullName evidence="1">Uncharacterized protein</fullName>
    </submittedName>
</protein>
<evidence type="ECO:0000313" key="2">
    <source>
        <dbReference type="Proteomes" id="UP000282876"/>
    </source>
</evidence>